<dbReference type="EMBL" id="CAKMRJ010001079">
    <property type="protein sequence ID" value="CAH1420456.1"/>
    <property type="molecule type" value="Genomic_DNA"/>
</dbReference>
<name>A0AAU9M051_9ASTR</name>
<dbReference type="AlphaFoldDB" id="A0AAU9M051"/>
<dbReference type="Proteomes" id="UP001157418">
    <property type="component" value="Unassembled WGS sequence"/>
</dbReference>
<keyword evidence="2" id="KW-1185">Reference proteome</keyword>
<gene>
    <name evidence="1" type="ORF">LVIROSA_LOCUS7922</name>
</gene>
<reference evidence="1 2" key="1">
    <citation type="submission" date="2022-01" db="EMBL/GenBank/DDBJ databases">
        <authorList>
            <person name="Xiong W."/>
            <person name="Schranz E."/>
        </authorList>
    </citation>
    <scope>NUCLEOTIDE SEQUENCE [LARGE SCALE GENOMIC DNA]</scope>
</reference>
<comment type="caution">
    <text evidence="1">The sequence shown here is derived from an EMBL/GenBank/DDBJ whole genome shotgun (WGS) entry which is preliminary data.</text>
</comment>
<sequence length="80" mass="9787">MKEPFIEKKAVLYDRKYHEEWTRINAQGYDKPHPHNFHLYIPEMFSPPPLGAFSTCHITSWNRVGNEERHESKEFEKLWW</sequence>
<organism evidence="1 2">
    <name type="scientific">Lactuca virosa</name>
    <dbReference type="NCBI Taxonomy" id="75947"/>
    <lineage>
        <taxon>Eukaryota</taxon>
        <taxon>Viridiplantae</taxon>
        <taxon>Streptophyta</taxon>
        <taxon>Embryophyta</taxon>
        <taxon>Tracheophyta</taxon>
        <taxon>Spermatophyta</taxon>
        <taxon>Magnoliopsida</taxon>
        <taxon>eudicotyledons</taxon>
        <taxon>Gunneridae</taxon>
        <taxon>Pentapetalae</taxon>
        <taxon>asterids</taxon>
        <taxon>campanulids</taxon>
        <taxon>Asterales</taxon>
        <taxon>Asteraceae</taxon>
        <taxon>Cichorioideae</taxon>
        <taxon>Cichorieae</taxon>
        <taxon>Lactucinae</taxon>
        <taxon>Lactuca</taxon>
    </lineage>
</organism>
<proteinExistence type="predicted"/>
<evidence type="ECO:0000313" key="2">
    <source>
        <dbReference type="Proteomes" id="UP001157418"/>
    </source>
</evidence>
<protein>
    <submittedName>
        <fullName evidence="1">Uncharacterized protein</fullName>
    </submittedName>
</protein>
<accession>A0AAU9M051</accession>
<evidence type="ECO:0000313" key="1">
    <source>
        <dbReference type="EMBL" id="CAH1420456.1"/>
    </source>
</evidence>